<dbReference type="SUPFAM" id="SSF55961">
    <property type="entry name" value="Bet v1-like"/>
    <property type="match status" value="1"/>
</dbReference>
<evidence type="ECO:0000313" key="3">
    <source>
        <dbReference type="Proteomes" id="UP000275356"/>
    </source>
</evidence>
<dbReference type="Proteomes" id="UP000275356">
    <property type="component" value="Unassembled WGS sequence"/>
</dbReference>
<evidence type="ECO:0000313" key="2">
    <source>
        <dbReference type="EMBL" id="ROR93322.1"/>
    </source>
</evidence>
<dbReference type="EMBL" id="RKHQ01000002">
    <property type="protein sequence ID" value="ROR93322.1"/>
    <property type="molecule type" value="Genomic_DNA"/>
</dbReference>
<keyword evidence="1" id="KW-1133">Transmembrane helix</keyword>
<name>A0A3N2D0M3_9MICO</name>
<dbReference type="RefSeq" id="WP_123740300.1">
    <property type="nucleotide sequence ID" value="NZ_RKHQ01000002.1"/>
</dbReference>
<evidence type="ECO:0008006" key="4">
    <source>
        <dbReference type="Google" id="ProtNLM"/>
    </source>
</evidence>
<reference evidence="2 3" key="1">
    <citation type="submission" date="2018-11" db="EMBL/GenBank/DDBJ databases">
        <title>Sequencing the genomes of 1000 actinobacteria strains.</title>
        <authorList>
            <person name="Klenk H.-P."/>
        </authorList>
    </citation>
    <scope>NUCLEOTIDE SEQUENCE [LARGE SCALE GENOMIC DNA]</scope>
    <source>
        <strain evidence="2 3">DSM 13521</strain>
    </source>
</reference>
<gene>
    <name evidence="2" type="ORF">EDD28_2734</name>
</gene>
<protein>
    <recommendedName>
        <fullName evidence="4">Polyketide cyclase/dehydrase/lipid transport protein</fullName>
    </recommendedName>
</protein>
<feature type="transmembrane region" description="Helical" evidence="1">
    <location>
        <begin position="129"/>
        <end position="149"/>
    </location>
</feature>
<dbReference type="AlphaFoldDB" id="A0A3N2D0M3"/>
<keyword evidence="1" id="KW-0812">Transmembrane</keyword>
<dbReference type="OrthoDB" id="7428016at2"/>
<keyword evidence="3" id="KW-1185">Reference proteome</keyword>
<keyword evidence="1" id="KW-0472">Membrane</keyword>
<evidence type="ECO:0000256" key="1">
    <source>
        <dbReference type="SAM" id="Phobius"/>
    </source>
</evidence>
<proteinExistence type="predicted"/>
<comment type="caution">
    <text evidence="2">The sequence shown here is derived from an EMBL/GenBank/DDBJ whole genome shotgun (WGS) entry which is preliminary data.</text>
</comment>
<accession>A0A3N2D0M3</accession>
<feature type="transmembrane region" description="Helical" evidence="1">
    <location>
        <begin position="56"/>
        <end position="75"/>
    </location>
</feature>
<sequence length="162" mass="17867">MRIRFTVELACPSDAAWAALHSPAAVAELYGPVFRLTGLDPLPERFSDGSRVRVRLALLGLVPLGSQLIAIADVLPDGPVGPDGPAARTMRDAGRPLTGPMALISRWRHEMTVLPVPGDPDRSIWRDELTIGGTAAPLLWPALALVWRWRRARIRRLSRSWR</sequence>
<organism evidence="2 3">
    <name type="scientific">Salana multivorans</name>
    <dbReference type="NCBI Taxonomy" id="120377"/>
    <lineage>
        <taxon>Bacteria</taxon>
        <taxon>Bacillati</taxon>
        <taxon>Actinomycetota</taxon>
        <taxon>Actinomycetes</taxon>
        <taxon>Micrococcales</taxon>
        <taxon>Beutenbergiaceae</taxon>
        <taxon>Salana</taxon>
    </lineage>
</organism>